<comment type="caution">
    <text evidence="1">The sequence shown here is derived from an EMBL/GenBank/DDBJ whole genome shotgun (WGS) entry which is preliminary data.</text>
</comment>
<dbReference type="Proteomes" id="UP001230005">
    <property type="component" value="Unassembled WGS sequence"/>
</dbReference>
<gene>
    <name evidence="1" type="ORF">J2S74_004993</name>
</gene>
<sequence>MKKKMRFEELIQENKRELLKDPKELEKIERRLDKRHMDRLPS</sequence>
<keyword evidence="2" id="KW-1185">Reference proteome</keyword>
<dbReference type="Pfam" id="PF13040">
    <property type="entry name" value="Fur_reg_FbpB"/>
    <property type="match status" value="1"/>
</dbReference>
<proteinExistence type="predicted"/>
<evidence type="ECO:0000313" key="2">
    <source>
        <dbReference type="Proteomes" id="UP001230005"/>
    </source>
</evidence>
<dbReference type="InterPro" id="IPR025004">
    <property type="entry name" value="SenN/SenS"/>
</dbReference>
<name>A0ABU0A225_9BACI</name>
<dbReference type="EMBL" id="JAUSUG010000029">
    <property type="protein sequence ID" value="MDQ0257535.1"/>
    <property type="molecule type" value="Genomic_DNA"/>
</dbReference>
<accession>A0ABU0A225</accession>
<organism evidence="1 2">
    <name type="scientific">Evansella vedderi</name>
    <dbReference type="NCBI Taxonomy" id="38282"/>
    <lineage>
        <taxon>Bacteria</taxon>
        <taxon>Bacillati</taxon>
        <taxon>Bacillota</taxon>
        <taxon>Bacilli</taxon>
        <taxon>Bacillales</taxon>
        <taxon>Bacillaceae</taxon>
        <taxon>Evansella</taxon>
    </lineage>
</organism>
<reference evidence="1 2" key="1">
    <citation type="submission" date="2023-07" db="EMBL/GenBank/DDBJ databases">
        <title>Genomic Encyclopedia of Type Strains, Phase IV (KMG-IV): sequencing the most valuable type-strain genomes for metagenomic binning, comparative biology and taxonomic classification.</title>
        <authorList>
            <person name="Goeker M."/>
        </authorList>
    </citation>
    <scope>NUCLEOTIDE SEQUENCE [LARGE SCALE GENOMIC DNA]</scope>
    <source>
        <strain evidence="1 2">DSM 9768</strain>
    </source>
</reference>
<protein>
    <submittedName>
        <fullName evidence="1">Na+/phosphate symporter</fullName>
    </submittedName>
</protein>
<evidence type="ECO:0000313" key="1">
    <source>
        <dbReference type="EMBL" id="MDQ0257535.1"/>
    </source>
</evidence>